<dbReference type="InterPro" id="IPR021148">
    <property type="entry name" value="Polysacc_synth_dom"/>
</dbReference>
<evidence type="ECO:0000259" key="1">
    <source>
        <dbReference type="Pfam" id="PF04669"/>
    </source>
</evidence>
<dbReference type="OrthoDB" id="10248897at2759"/>
<dbReference type="FunCoup" id="E4XK20">
    <property type="interactions" value="657"/>
</dbReference>
<evidence type="ECO:0000313" key="3">
    <source>
        <dbReference type="Proteomes" id="UP000001307"/>
    </source>
</evidence>
<dbReference type="InParanoid" id="E4XK20"/>
<dbReference type="InterPro" id="IPR023139">
    <property type="entry name" value="PBDC1-like_dom_sf"/>
</dbReference>
<dbReference type="Gene3D" id="1.10.3560.10">
    <property type="entry name" value="yst0336 like domain"/>
    <property type="match status" value="1"/>
</dbReference>
<dbReference type="InterPro" id="IPR008476">
    <property type="entry name" value="PBDC1_metazoa/fungi"/>
</dbReference>
<gene>
    <name evidence="2" type="ORF">GSOID_T00012969001</name>
</gene>
<accession>E4XK20</accession>
<dbReference type="Proteomes" id="UP000001307">
    <property type="component" value="Unassembled WGS sequence"/>
</dbReference>
<dbReference type="PANTHER" id="PTHR13410">
    <property type="entry name" value="PROTEIN PBDC1"/>
    <property type="match status" value="1"/>
</dbReference>
<feature type="domain" description="Polysaccharide biosynthesis" evidence="1">
    <location>
        <begin position="19"/>
        <end position="139"/>
    </location>
</feature>
<evidence type="ECO:0000313" key="2">
    <source>
        <dbReference type="EMBL" id="CBY24796.1"/>
    </source>
</evidence>
<organism evidence="2">
    <name type="scientific">Oikopleura dioica</name>
    <name type="common">Tunicate</name>
    <dbReference type="NCBI Taxonomy" id="34765"/>
    <lineage>
        <taxon>Eukaryota</taxon>
        <taxon>Metazoa</taxon>
        <taxon>Chordata</taxon>
        <taxon>Tunicata</taxon>
        <taxon>Appendicularia</taxon>
        <taxon>Copelata</taxon>
        <taxon>Oikopleuridae</taxon>
        <taxon>Oikopleura</taxon>
    </lineage>
</organism>
<protein>
    <recommendedName>
        <fullName evidence="1">Polysaccharide biosynthesis domain-containing protein</fullName>
    </recommendedName>
</protein>
<proteinExistence type="predicted"/>
<name>E4XK20_OIKDI</name>
<dbReference type="AlphaFoldDB" id="E4XK20"/>
<dbReference type="Pfam" id="PF04669">
    <property type="entry name" value="PBDC1"/>
    <property type="match status" value="1"/>
</dbReference>
<dbReference type="EMBL" id="FN653063">
    <property type="protein sequence ID" value="CBY24796.1"/>
    <property type="molecule type" value="Genomic_DNA"/>
</dbReference>
<reference evidence="2" key="1">
    <citation type="journal article" date="2010" name="Science">
        <title>Plasticity of animal genome architecture unmasked by rapid evolution of a pelagic tunicate.</title>
        <authorList>
            <person name="Denoeud F."/>
            <person name="Henriet S."/>
            <person name="Mungpakdee S."/>
            <person name="Aury J.M."/>
            <person name="Da Silva C."/>
            <person name="Brinkmann H."/>
            <person name="Mikhaleva J."/>
            <person name="Olsen L.C."/>
            <person name="Jubin C."/>
            <person name="Canestro C."/>
            <person name="Bouquet J.M."/>
            <person name="Danks G."/>
            <person name="Poulain J."/>
            <person name="Campsteijn C."/>
            <person name="Adamski M."/>
            <person name="Cross I."/>
            <person name="Yadetie F."/>
            <person name="Muffato M."/>
            <person name="Louis A."/>
            <person name="Butcher S."/>
            <person name="Tsagkogeorga G."/>
            <person name="Konrad A."/>
            <person name="Singh S."/>
            <person name="Jensen M.F."/>
            <person name="Cong E.H."/>
            <person name="Eikeseth-Otteraa H."/>
            <person name="Noel B."/>
            <person name="Anthouard V."/>
            <person name="Porcel B.M."/>
            <person name="Kachouri-Lafond R."/>
            <person name="Nishino A."/>
            <person name="Ugolini M."/>
            <person name="Chourrout P."/>
            <person name="Nishida H."/>
            <person name="Aasland R."/>
            <person name="Huzurbazar S."/>
            <person name="Westhof E."/>
            <person name="Delsuc F."/>
            <person name="Lehrach H."/>
            <person name="Reinhardt R."/>
            <person name="Weissenbach J."/>
            <person name="Roy S.W."/>
            <person name="Artiguenave F."/>
            <person name="Postlethwait J.H."/>
            <person name="Manak J.R."/>
            <person name="Thompson E.M."/>
            <person name="Jaillon O."/>
            <person name="Du Pasquier L."/>
            <person name="Boudinot P."/>
            <person name="Liberles D.A."/>
            <person name="Volff J.N."/>
            <person name="Philippe H."/>
            <person name="Lenhard B."/>
            <person name="Roest Crollius H."/>
            <person name="Wincker P."/>
            <person name="Chourrout D."/>
        </authorList>
    </citation>
    <scope>NUCLEOTIDE SEQUENCE [LARGE SCALE GENOMIC DNA]</scope>
</reference>
<keyword evidence="3" id="KW-1185">Reference proteome</keyword>
<dbReference type="GO" id="GO:0005737">
    <property type="term" value="C:cytoplasm"/>
    <property type="evidence" value="ECO:0007669"/>
    <property type="project" value="TreeGrafter"/>
</dbReference>
<dbReference type="PANTHER" id="PTHR13410:SF9">
    <property type="entry name" value="PROTEIN PBDC1"/>
    <property type="match status" value="1"/>
</dbReference>
<sequence>MGTATEERCSSCVTLSDVSWVERAIQQAEVHMKLLTSVGPSQMKFSPLDDELYRSFREEFPDFDVMNIQKDALRNKQCMKRWKNWRNQYKDTLKDCKACSLVRIDPTQDYSGGNKIFCFRAQFLAIEIARNREGYNQQIVDDCKKHFICPCCRQCRSCE</sequence>